<dbReference type="InterPro" id="IPR018060">
    <property type="entry name" value="HTH_AraC"/>
</dbReference>
<dbReference type="PANTHER" id="PTHR47504">
    <property type="entry name" value="RIGHT ORIGIN-BINDING PROTEIN"/>
    <property type="match status" value="1"/>
</dbReference>
<keyword evidence="2" id="KW-0238">DNA-binding</keyword>
<gene>
    <name evidence="5" type="ORF">NE686_11190</name>
</gene>
<sequence length="302" mass="35179">MENWEKINAVQRMQDYIGEHINEPITLYILAKAAGYSPWHSGRVFKELIGKTLFEYIRDLRLSEAAIKIRDEDIKIIDVALDFAFDSHEGFTRAFSKYFGMTPKYYCKNTPPVKLFIPYRIRDYYLTLQRGEGTMKQNSNASTVFVQVVDRPARKMILKRGIRATHYFEYCEEVGCDIWGIISSIKESLYEPIGVWLPENMRMSGTSIYAQGVEVPMDYAGEIPEGFDIIDLPSCKMMVFQGQPYEDDKFEDAIGELWDVMKTYNPEVYGFRWADEDAPRFQLMPMGYRGYIEARPVRQVNI</sequence>
<keyword evidence="1" id="KW-0805">Transcription regulation</keyword>
<name>A0ABT1SB06_9FIRM</name>
<dbReference type="PROSITE" id="PS01124">
    <property type="entry name" value="HTH_ARAC_FAMILY_2"/>
    <property type="match status" value="1"/>
</dbReference>
<dbReference type="PANTHER" id="PTHR47504:SF5">
    <property type="entry name" value="RIGHT ORIGIN-BINDING PROTEIN"/>
    <property type="match status" value="1"/>
</dbReference>
<evidence type="ECO:0000256" key="1">
    <source>
        <dbReference type="ARBA" id="ARBA00023015"/>
    </source>
</evidence>
<keyword evidence="3" id="KW-0804">Transcription</keyword>
<comment type="caution">
    <text evidence="5">The sequence shown here is derived from an EMBL/GenBank/DDBJ whole genome shotgun (WGS) entry which is preliminary data.</text>
</comment>
<evidence type="ECO:0000259" key="4">
    <source>
        <dbReference type="PROSITE" id="PS01124"/>
    </source>
</evidence>
<dbReference type="RefSeq" id="WP_216558502.1">
    <property type="nucleotide sequence ID" value="NZ_JAHLOH010000031.1"/>
</dbReference>
<dbReference type="PROSITE" id="PS00041">
    <property type="entry name" value="HTH_ARAC_FAMILY_1"/>
    <property type="match status" value="1"/>
</dbReference>
<evidence type="ECO:0000256" key="2">
    <source>
        <dbReference type="ARBA" id="ARBA00023125"/>
    </source>
</evidence>
<dbReference type="InterPro" id="IPR018062">
    <property type="entry name" value="HTH_AraC-typ_CS"/>
</dbReference>
<dbReference type="SMART" id="SM00342">
    <property type="entry name" value="HTH_ARAC"/>
    <property type="match status" value="1"/>
</dbReference>
<dbReference type="InterPro" id="IPR050959">
    <property type="entry name" value="MarA-like"/>
</dbReference>
<evidence type="ECO:0000313" key="5">
    <source>
        <dbReference type="EMBL" id="MCQ4923656.1"/>
    </source>
</evidence>
<reference evidence="5 6" key="1">
    <citation type="submission" date="2022-06" db="EMBL/GenBank/DDBJ databases">
        <title>Isolation of gut microbiota from human fecal samples.</title>
        <authorList>
            <person name="Pamer E.G."/>
            <person name="Barat B."/>
            <person name="Waligurski E."/>
            <person name="Medina S."/>
            <person name="Paddock L."/>
            <person name="Mostad J."/>
        </authorList>
    </citation>
    <scope>NUCLEOTIDE SEQUENCE [LARGE SCALE GENOMIC DNA]</scope>
    <source>
        <strain evidence="5 6">DFI.7.95</strain>
    </source>
</reference>
<dbReference type="Pfam" id="PF12833">
    <property type="entry name" value="HTH_18"/>
    <property type="match status" value="1"/>
</dbReference>
<evidence type="ECO:0000313" key="6">
    <source>
        <dbReference type="Proteomes" id="UP001524478"/>
    </source>
</evidence>
<evidence type="ECO:0000256" key="3">
    <source>
        <dbReference type="ARBA" id="ARBA00023163"/>
    </source>
</evidence>
<dbReference type="EMBL" id="JANGAC010000007">
    <property type="protein sequence ID" value="MCQ4923656.1"/>
    <property type="molecule type" value="Genomic_DNA"/>
</dbReference>
<dbReference type="Proteomes" id="UP001524478">
    <property type="component" value="Unassembled WGS sequence"/>
</dbReference>
<protein>
    <submittedName>
        <fullName evidence="5">AraC family transcriptional regulator</fullName>
    </submittedName>
</protein>
<accession>A0ABT1SB06</accession>
<organism evidence="5 6">
    <name type="scientific">Tissierella carlieri</name>
    <dbReference type="NCBI Taxonomy" id="689904"/>
    <lineage>
        <taxon>Bacteria</taxon>
        <taxon>Bacillati</taxon>
        <taxon>Bacillota</taxon>
        <taxon>Tissierellia</taxon>
        <taxon>Tissierellales</taxon>
        <taxon>Tissierellaceae</taxon>
        <taxon>Tissierella</taxon>
    </lineage>
</organism>
<keyword evidence="6" id="KW-1185">Reference proteome</keyword>
<feature type="domain" description="HTH araC/xylS-type" evidence="4">
    <location>
        <begin position="11"/>
        <end position="109"/>
    </location>
</feature>
<proteinExistence type="predicted"/>